<evidence type="ECO:0000313" key="2">
    <source>
        <dbReference type="Proteomes" id="UP000824120"/>
    </source>
</evidence>
<protein>
    <submittedName>
        <fullName evidence="1">Uncharacterized protein</fullName>
    </submittedName>
</protein>
<sequence length="297" mass="33408">MEQSGEPCLSAVADFTQQFMLLPCNDDEARHHVHSPTKLVVSLLKHDSFLNLAYSAVGLSPCTLEKPVEKLHQKRINSLIPWEENIPLQNVCTNVRQQNKNEGGEANKLINNAKEKYKGVSEATLNWFTGITSGKLLDEYSHQEVSNEQPKRRAEKKSKSLELGSDGFGVGVFGGFSELEALSLHGLCSGVEEEGEWLGWSCLELGAAGCLRLKTARWWWRERREEDENEWRTARRRRLRHEMILLIGNFECSHNLAQRCMSGAYKVFDNMPLRKLNSGVAIEGANGASFAVFFAIA</sequence>
<dbReference type="AlphaFoldDB" id="A0A9J5XWQ2"/>
<accession>A0A9J5XWQ2</accession>
<gene>
    <name evidence="1" type="ORF">H5410_042561</name>
</gene>
<name>A0A9J5XWQ2_SOLCO</name>
<keyword evidence="2" id="KW-1185">Reference proteome</keyword>
<evidence type="ECO:0000313" key="1">
    <source>
        <dbReference type="EMBL" id="KAG5592047.1"/>
    </source>
</evidence>
<dbReference type="EMBL" id="JACXVP010000008">
    <property type="protein sequence ID" value="KAG5592047.1"/>
    <property type="molecule type" value="Genomic_DNA"/>
</dbReference>
<reference evidence="1 2" key="1">
    <citation type="submission" date="2020-09" db="EMBL/GenBank/DDBJ databases">
        <title>De no assembly of potato wild relative species, Solanum commersonii.</title>
        <authorList>
            <person name="Cho K."/>
        </authorList>
    </citation>
    <scope>NUCLEOTIDE SEQUENCE [LARGE SCALE GENOMIC DNA]</scope>
    <source>
        <strain evidence="1">LZ3.2</strain>
        <tissue evidence="1">Leaf</tissue>
    </source>
</reference>
<proteinExistence type="predicted"/>
<organism evidence="1 2">
    <name type="scientific">Solanum commersonii</name>
    <name type="common">Commerson's wild potato</name>
    <name type="synonym">Commerson's nightshade</name>
    <dbReference type="NCBI Taxonomy" id="4109"/>
    <lineage>
        <taxon>Eukaryota</taxon>
        <taxon>Viridiplantae</taxon>
        <taxon>Streptophyta</taxon>
        <taxon>Embryophyta</taxon>
        <taxon>Tracheophyta</taxon>
        <taxon>Spermatophyta</taxon>
        <taxon>Magnoliopsida</taxon>
        <taxon>eudicotyledons</taxon>
        <taxon>Gunneridae</taxon>
        <taxon>Pentapetalae</taxon>
        <taxon>asterids</taxon>
        <taxon>lamiids</taxon>
        <taxon>Solanales</taxon>
        <taxon>Solanaceae</taxon>
        <taxon>Solanoideae</taxon>
        <taxon>Solaneae</taxon>
        <taxon>Solanum</taxon>
    </lineage>
</organism>
<comment type="caution">
    <text evidence="1">The sequence shown here is derived from an EMBL/GenBank/DDBJ whole genome shotgun (WGS) entry which is preliminary data.</text>
</comment>
<dbReference type="Proteomes" id="UP000824120">
    <property type="component" value="Chromosome 8"/>
</dbReference>